<dbReference type="Gene3D" id="1.20.1640.10">
    <property type="entry name" value="Multidrug efflux transporter AcrB transmembrane domain"/>
    <property type="match status" value="1"/>
</dbReference>
<sequence>MFNKLIQFSIKQRLLVIVATIFMGIWGAYNFLILPIDAVPDITNVQVQINTEAPGFTPLEVEQRITFPVETVIAGLPKLKNTRSLSRYGLSQVTAIFEDGTDIYFARQLISSRLQGVKEVLPENTEPLIGPIATGLGEIFMWSVERQDNSSNKNQEPSSLMELREVQDWIIRPQLFNVPGVTEVNSIGGYVKQYQVAPDPMKMIAFGVNFRDLMEALIKNNSNTGAGYIERQGEQYLIRSPGQVKGLQDIRKILLGSHDGVPIYVKDVAEVKLGKDLRTGAATINGKEAVLGTVFMLKGENSRSVSLRVAEKMKEIN</sequence>
<dbReference type="GO" id="GO:0005886">
    <property type="term" value="C:plasma membrane"/>
    <property type="evidence" value="ECO:0007669"/>
    <property type="project" value="TreeGrafter"/>
</dbReference>
<dbReference type="Gene3D" id="3.30.70.1320">
    <property type="entry name" value="Multidrug efflux transporter AcrB pore domain like"/>
    <property type="match status" value="1"/>
</dbReference>
<dbReference type="SUPFAM" id="SSF82714">
    <property type="entry name" value="Multidrug efflux transporter AcrB TolC docking domain, DN and DC subdomains"/>
    <property type="match status" value="1"/>
</dbReference>
<evidence type="ECO:0000256" key="1">
    <source>
        <dbReference type="SAM" id="Phobius"/>
    </source>
</evidence>
<feature type="non-terminal residue" evidence="2">
    <location>
        <position position="317"/>
    </location>
</feature>
<accession>A0A382GE39</accession>
<dbReference type="PANTHER" id="PTHR32063">
    <property type="match status" value="1"/>
</dbReference>
<reference evidence="2" key="1">
    <citation type="submission" date="2018-05" db="EMBL/GenBank/DDBJ databases">
        <authorList>
            <person name="Lanie J.A."/>
            <person name="Ng W.-L."/>
            <person name="Kazmierczak K.M."/>
            <person name="Andrzejewski T.M."/>
            <person name="Davidsen T.M."/>
            <person name="Wayne K.J."/>
            <person name="Tettelin H."/>
            <person name="Glass J.I."/>
            <person name="Rusch D."/>
            <person name="Podicherti R."/>
            <person name="Tsui H.-C.T."/>
            <person name="Winkler M.E."/>
        </authorList>
    </citation>
    <scope>NUCLEOTIDE SEQUENCE</scope>
</reference>
<dbReference type="AlphaFoldDB" id="A0A382GE39"/>
<dbReference type="PANTHER" id="PTHR32063:SF24">
    <property type="entry name" value="CATION EFFLUX SYSTEM (ACRB_ACRD_ACRF FAMILY)"/>
    <property type="match status" value="1"/>
</dbReference>
<dbReference type="Gene3D" id="3.30.70.1430">
    <property type="entry name" value="Multidrug efflux transporter AcrB pore domain"/>
    <property type="match status" value="1"/>
</dbReference>
<dbReference type="Pfam" id="PF00873">
    <property type="entry name" value="ACR_tran"/>
    <property type="match status" value="1"/>
</dbReference>
<dbReference type="GO" id="GO:0042910">
    <property type="term" value="F:xenobiotic transmembrane transporter activity"/>
    <property type="evidence" value="ECO:0007669"/>
    <property type="project" value="TreeGrafter"/>
</dbReference>
<dbReference type="SUPFAM" id="SSF82693">
    <property type="entry name" value="Multidrug efflux transporter AcrB pore domain, PN1, PN2, PC1 and PC2 subdomains"/>
    <property type="match status" value="2"/>
</dbReference>
<dbReference type="InterPro" id="IPR027463">
    <property type="entry name" value="AcrB_DN_DC_subdom"/>
</dbReference>
<organism evidence="2">
    <name type="scientific">marine metagenome</name>
    <dbReference type="NCBI Taxonomy" id="408172"/>
    <lineage>
        <taxon>unclassified sequences</taxon>
        <taxon>metagenomes</taxon>
        <taxon>ecological metagenomes</taxon>
    </lineage>
</organism>
<keyword evidence="1" id="KW-1133">Transmembrane helix</keyword>
<feature type="transmembrane region" description="Helical" evidence="1">
    <location>
        <begin position="12"/>
        <end position="32"/>
    </location>
</feature>
<keyword evidence="1" id="KW-0472">Membrane</keyword>
<evidence type="ECO:0008006" key="3">
    <source>
        <dbReference type="Google" id="ProtNLM"/>
    </source>
</evidence>
<evidence type="ECO:0000313" key="2">
    <source>
        <dbReference type="EMBL" id="SVB73496.1"/>
    </source>
</evidence>
<protein>
    <recommendedName>
        <fullName evidence="3">CusA/CzcA family heavy metal efflux RND transporter</fullName>
    </recommendedName>
</protein>
<gene>
    <name evidence="2" type="ORF">METZ01_LOCUS226350</name>
</gene>
<dbReference type="Gene3D" id="3.30.2090.10">
    <property type="entry name" value="Multidrug efflux transporter AcrB TolC docking domain, DN and DC subdomains"/>
    <property type="match status" value="1"/>
</dbReference>
<keyword evidence="1" id="KW-0812">Transmembrane</keyword>
<dbReference type="EMBL" id="UINC01055053">
    <property type="protein sequence ID" value="SVB73496.1"/>
    <property type="molecule type" value="Genomic_DNA"/>
</dbReference>
<proteinExistence type="predicted"/>
<name>A0A382GE39_9ZZZZ</name>
<dbReference type="InterPro" id="IPR001036">
    <property type="entry name" value="Acrflvin-R"/>
</dbReference>